<dbReference type="AlphaFoldDB" id="A0A9N9X479"/>
<evidence type="ECO:0000313" key="3">
    <source>
        <dbReference type="Proteomes" id="UP001153737"/>
    </source>
</evidence>
<reference evidence="2" key="2">
    <citation type="submission" date="2022-10" db="EMBL/GenBank/DDBJ databases">
        <authorList>
            <consortium name="ENA_rothamsted_submissions"/>
            <consortium name="culmorum"/>
            <person name="King R."/>
        </authorList>
    </citation>
    <scope>NUCLEOTIDE SEQUENCE</scope>
</reference>
<sequence>MMETNGRSTSPPPRQKIPAENWRGAVNVIDVTQISITAHEVSGDCSDLGCETTQQHHSVPEDVLPSTYTTTKRSVNTSGT</sequence>
<dbReference type="Proteomes" id="UP001153737">
    <property type="component" value="Chromosome 5"/>
</dbReference>
<feature type="region of interest" description="Disordered" evidence="1">
    <location>
        <begin position="1"/>
        <end position="20"/>
    </location>
</feature>
<gene>
    <name evidence="2" type="ORF">PHAECO_LOCUS8986</name>
</gene>
<keyword evidence="3" id="KW-1185">Reference proteome</keyword>
<dbReference type="EMBL" id="OU896711">
    <property type="protein sequence ID" value="CAG9822254.1"/>
    <property type="molecule type" value="Genomic_DNA"/>
</dbReference>
<protein>
    <submittedName>
        <fullName evidence="2">Uncharacterized protein</fullName>
    </submittedName>
</protein>
<name>A0A9N9X479_PHACE</name>
<feature type="compositionally biased region" description="Polar residues" evidence="1">
    <location>
        <begin position="66"/>
        <end position="80"/>
    </location>
</feature>
<evidence type="ECO:0000256" key="1">
    <source>
        <dbReference type="SAM" id="MobiDB-lite"/>
    </source>
</evidence>
<accession>A0A9N9X479</accession>
<feature type="region of interest" description="Disordered" evidence="1">
    <location>
        <begin position="52"/>
        <end position="80"/>
    </location>
</feature>
<evidence type="ECO:0000313" key="2">
    <source>
        <dbReference type="EMBL" id="CAG9822254.1"/>
    </source>
</evidence>
<reference evidence="2" key="1">
    <citation type="submission" date="2022-01" db="EMBL/GenBank/DDBJ databases">
        <authorList>
            <person name="King R."/>
        </authorList>
    </citation>
    <scope>NUCLEOTIDE SEQUENCE</scope>
</reference>
<proteinExistence type="predicted"/>
<organism evidence="2 3">
    <name type="scientific">Phaedon cochleariae</name>
    <name type="common">Mustard beetle</name>
    <dbReference type="NCBI Taxonomy" id="80249"/>
    <lineage>
        <taxon>Eukaryota</taxon>
        <taxon>Metazoa</taxon>
        <taxon>Ecdysozoa</taxon>
        <taxon>Arthropoda</taxon>
        <taxon>Hexapoda</taxon>
        <taxon>Insecta</taxon>
        <taxon>Pterygota</taxon>
        <taxon>Neoptera</taxon>
        <taxon>Endopterygota</taxon>
        <taxon>Coleoptera</taxon>
        <taxon>Polyphaga</taxon>
        <taxon>Cucujiformia</taxon>
        <taxon>Chrysomeloidea</taxon>
        <taxon>Chrysomelidae</taxon>
        <taxon>Chrysomelinae</taxon>
        <taxon>Chrysomelini</taxon>
        <taxon>Phaedon</taxon>
    </lineage>
</organism>